<protein>
    <submittedName>
        <fullName evidence="1">Uncharacterized protein</fullName>
    </submittedName>
</protein>
<organism evidence="1 2">
    <name type="scientific">Blepharisma stoltei</name>
    <dbReference type="NCBI Taxonomy" id="1481888"/>
    <lineage>
        <taxon>Eukaryota</taxon>
        <taxon>Sar</taxon>
        <taxon>Alveolata</taxon>
        <taxon>Ciliophora</taxon>
        <taxon>Postciliodesmatophora</taxon>
        <taxon>Heterotrichea</taxon>
        <taxon>Heterotrichida</taxon>
        <taxon>Blepharismidae</taxon>
        <taxon>Blepharisma</taxon>
    </lineage>
</organism>
<dbReference type="AlphaFoldDB" id="A0AAU9IB26"/>
<gene>
    <name evidence="1" type="ORF">BSTOLATCC_MIC3414</name>
</gene>
<comment type="caution">
    <text evidence="1">The sequence shown here is derived from an EMBL/GenBank/DDBJ whole genome shotgun (WGS) entry which is preliminary data.</text>
</comment>
<name>A0AAU9IB26_9CILI</name>
<sequence length="105" mass="12100">MAPLPQGLDFRIGCNALYRDLILITSYGIQKIIIYSITQNNYQEVPNLLLNGNYYYKFMLRGNKRVYLFEKGGRTFESAENNVFSWTQIGTNSIPNSYNQSSAVR</sequence>
<evidence type="ECO:0000313" key="2">
    <source>
        <dbReference type="Proteomes" id="UP001162131"/>
    </source>
</evidence>
<keyword evidence="2" id="KW-1185">Reference proteome</keyword>
<proteinExistence type="predicted"/>
<dbReference type="Proteomes" id="UP001162131">
    <property type="component" value="Unassembled WGS sequence"/>
</dbReference>
<evidence type="ECO:0000313" key="1">
    <source>
        <dbReference type="EMBL" id="CAG9311120.1"/>
    </source>
</evidence>
<reference evidence="1" key="1">
    <citation type="submission" date="2021-09" db="EMBL/GenBank/DDBJ databases">
        <authorList>
            <consortium name="AG Swart"/>
            <person name="Singh M."/>
            <person name="Singh A."/>
            <person name="Seah K."/>
            <person name="Emmerich C."/>
        </authorList>
    </citation>
    <scope>NUCLEOTIDE SEQUENCE</scope>
    <source>
        <strain evidence="1">ATCC30299</strain>
    </source>
</reference>
<accession>A0AAU9IB26</accession>
<dbReference type="EMBL" id="CAJZBQ010000004">
    <property type="protein sequence ID" value="CAG9311120.1"/>
    <property type="molecule type" value="Genomic_DNA"/>
</dbReference>